<evidence type="ECO:0000313" key="7">
    <source>
        <dbReference type="EMBL" id="MDQ7246792.1"/>
    </source>
</evidence>
<dbReference type="Gene3D" id="1.20.1250.20">
    <property type="entry name" value="MFS general substrate transporter like domains"/>
    <property type="match status" value="1"/>
</dbReference>
<feature type="transmembrane region" description="Helical" evidence="5">
    <location>
        <begin position="172"/>
        <end position="194"/>
    </location>
</feature>
<evidence type="ECO:0000256" key="5">
    <source>
        <dbReference type="SAM" id="Phobius"/>
    </source>
</evidence>
<dbReference type="Proteomes" id="UP001230156">
    <property type="component" value="Unassembled WGS sequence"/>
</dbReference>
<dbReference type="PANTHER" id="PTHR23501:SF154">
    <property type="entry name" value="MULTIDRUG-EFFLUX TRANSPORTER RV1634-RELATED"/>
    <property type="match status" value="1"/>
</dbReference>
<protein>
    <submittedName>
        <fullName evidence="7">MFS transporter</fullName>
    </submittedName>
</protein>
<gene>
    <name evidence="7" type="ORF">Q8A70_03905</name>
</gene>
<feature type="transmembrane region" description="Helical" evidence="5">
    <location>
        <begin position="446"/>
        <end position="467"/>
    </location>
</feature>
<accession>A0ABU0YHW2</accession>
<dbReference type="Gene3D" id="1.20.1720.10">
    <property type="entry name" value="Multidrug resistance protein D"/>
    <property type="match status" value="1"/>
</dbReference>
<feature type="transmembrane region" description="Helical" evidence="5">
    <location>
        <begin position="313"/>
        <end position="333"/>
    </location>
</feature>
<feature type="transmembrane region" description="Helical" evidence="5">
    <location>
        <begin position="239"/>
        <end position="259"/>
    </location>
</feature>
<keyword evidence="2 5" id="KW-0812">Transmembrane</keyword>
<comment type="subcellular location">
    <subcellularLocation>
        <location evidence="1">Membrane</location>
        <topology evidence="1">Multi-pass membrane protein</topology>
    </subcellularLocation>
</comment>
<feature type="transmembrane region" description="Helical" evidence="5">
    <location>
        <begin position="19"/>
        <end position="40"/>
    </location>
</feature>
<keyword evidence="4 5" id="KW-0472">Membrane</keyword>
<evidence type="ECO:0000256" key="4">
    <source>
        <dbReference type="ARBA" id="ARBA00023136"/>
    </source>
</evidence>
<dbReference type="PROSITE" id="PS50850">
    <property type="entry name" value="MFS"/>
    <property type="match status" value="1"/>
</dbReference>
<dbReference type="InterPro" id="IPR020846">
    <property type="entry name" value="MFS_dom"/>
</dbReference>
<name>A0ABU0YHW2_9PROT</name>
<keyword evidence="8" id="KW-1185">Reference proteome</keyword>
<dbReference type="PANTHER" id="PTHR23501">
    <property type="entry name" value="MAJOR FACILITATOR SUPERFAMILY"/>
    <property type="match status" value="1"/>
</dbReference>
<dbReference type="SUPFAM" id="SSF103473">
    <property type="entry name" value="MFS general substrate transporter"/>
    <property type="match status" value="1"/>
</dbReference>
<comment type="caution">
    <text evidence="7">The sequence shown here is derived from an EMBL/GenBank/DDBJ whole genome shotgun (WGS) entry which is preliminary data.</text>
</comment>
<feature type="transmembrane region" description="Helical" evidence="5">
    <location>
        <begin position="86"/>
        <end position="104"/>
    </location>
</feature>
<feature type="transmembrane region" description="Helical" evidence="5">
    <location>
        <begin position="342"/>
        <end position="363"/>
    </location>
</feature>
<evidence type="ECO:0000256" key="1">
    <source>
        <dbReference type="ARBA" id="ARBA00004141"/>
    </source>
</evidence>
<feature type="transmembrane region" description="Helical" evidence="5">
    <location>
        <begin position="408"/>
        <end position="426"/>
    </location>
</feature>
<feature type="transmembrane region" description="Helical" evidence="5">
    <location>
        <begin position="369"/>
        <end position="388"/>
    </location>
</feature>
<dbReference type="InterPro" id="IPR036259">
    <property type="entry name" value="MFS_trans_sf"/>
</dbReference>
<feature type="transmembrane region" description="Helical" evidence="5">
    <location>
        <begin position="144"/>
        <end position="166"/>
    </location>
</feature>
<dbReference type="RefSeq" id="WP_379954189.1">
    <property type="nucleotide sequence ID" value="NZ_JAUYVI010000001.1"/>
</dbReference>
<feature type="transmembrane region" description="Helical" evidence="5">
    <location>
        <begin position="52"/>
        <end position="74"/>
    </location>
</feature>
<dbReference type="Pfam" id="PF07690">
    <property type="entry name" value="MFS_1"/>
    <property type="match status" value="1"/>
</dbReference>
<sequence>MNPTADQIQPVRLLRRQNIAPLILVNLGVGLHATIWYMATTAMPSAVEELDAAAYLSWATSLYLMTAILGGAMLPPIKSRFGPRNSMMTAGLVVVLGGILAGAAPDVSWILAGRAIQGLGEGFLLALSYCLVRELFDNALVPRVGGIEAVTWAVAVTIGPLLGGWLTDLGTWRYAFFGSGLLPLPMMALGWIILRRHPHVPMSQAAPLLRLLLLAIGVMAIAVADPFVAIKTGPVPGHLLGFAAVLFGIALIAFTIRVDRKARHKLFPSAFPGIKHPASLGIWVLSLMALSEAAVYVYGPYILQVYRGLTPTMAGYFGAIHAIAWSLSAMLVANSGTRWHNWLILAGPTSLTLGLAGLAFTLAESPLSVIAVAMVLIGLGFGLSYSFLTQRIMASADPGEEDATISSMSTLFGMGGAVSAAVSGLIGNSIGLDGPLTVEIVAQASLILYGGGALLAAIGILFAWRLIRAYAVHRRA</sequence>
<evidence type="ECO:0000259" key="6">
    <source>
        <dbReference type="PROSITE" id="PS50850"/>
    </source>
</evidence>
<proteinExistence type="predicted"/>
<evidence type="ECO:0000313" key="8">
    <source>
        <dbReference type="Proteomes" id="UP001230156"/>
    </source>
</evidence>
<feature type="domain" description="Major facilitator superfamily (MFS) profile" evidence="6">
    <location>
        <begin position="18"/>
        <end position="468"/>
    </location>
</feature>
<reference evidence="8" key="1">
    <citation type="submission" date="2023-08" db="EMBL/GenBank/DDBJ databases">
        <title>Rhodospirillaceae gen. nov., a novel taxon isolated from the Yangtze River Yuezi River estuary sludge.</title>
        <authorList>
            <person name="Ruan L."/>
        </authorList>
    </citation>
    <scope>NUCLEOTIDE SEQUENCE [LARGE SCALE GENOMIC DNA]</scope>
    <source>
        <strain evidence="8">R-7</strain>
    </source>
</reference>
<feature type="transmembrane region" description="Helical" evidence="5">
    <location>
        <begin position="110"/>
        <end position="132"/>
    </location>
</feature>
<evidence type="ECO:0000256" key="2">
    <source>
        <dbReference type="ARBA" id="ARBA00022692"/>
    </source>
</evidence>
<organism evidence="7 8">
    <name type="scientific">Dongia sedimenti</name>
    <dbReference type="NCBI Taxonomy" id="3064282"/>
    <lineage>
        <taxon>Bacteria</taxon>
        <taxon>Pseudomonadati</taxon>
        <taxon>Pseudomonadota</taxon>
        <taxon>Alphaproteobacteria</taxon>
        <taxon>Rhodospirillales</taxon>
        <taxon>Dongiaceae</taxon>
        <taxon>Dongia</taxon>
    </lineage>
</organism>
<feature type="transmembrane region" description="Helical" evidence="5">
    <location>
        <begin position="280"/>
        <end position="301"/>
    </location>
</feature>
<evidence type="ECO:0000256" key="3">
    <source>
        <dbReference type="ARBA" id="ARBA00022989"/>
    </source>
</evidence>
<dbReference type="InterPro" id="IPR011701">
    <property type="entry name" value="MFS"/>
</dbReference>
<dbReference type="EMBL" id="JAUYVI010000001">
    <property type="protein sequence ID" value="MDQ7246792.1"/>
    <property type="molecule type" value="Genomic_DNA"/>
</dbReference>
<feature type="transmembrane region" description="Helical" evidence="5">
    <location>
        <begin position="206"/>
        <end position="227"/>
    </location>
</feature>
<keyword evidence="3 5" id="KW-1133">Transmembrane helix</keyword>